<gene>
    <name evidence="8" type="ordered locus">Mesil_2770</name>
</gene>
<evidence type="ECO:0000256" key="4">
    <source>
        <dbReference type="ARBA" id="ARBA00022989"/>
    </source>
</evidence>
<evidence type="ECO:0000313" key="8">
    <source>
        <dbReference type="EMBL" id="ADH64615.1"/>
    </source>
</evidence>
<accession>D7BCB8</accession>
<evidence type="ECO:0000256" key="1">
    <source>
        <dbReference type="ARBA" id="ARBA00004651"/>
    </source>
</evidence>
<feature type="transmembrane region" description="Helical" evidence="6">
    <location>
        <begin position="288"/>
        <end position="312"/>
    </location>
</feature>
<evidence type="ECO:0000259" key="7">
    <source>
        <dbReference type="PROSITE" id="PS50850"/>
    </source>
</evidence>
<name>D7BCB8_ALLS1</name>
<comment type="subcellular location">
    <subcellularLocation>
        <location evidence="1">Cell membrane</location>
        <topology evidence="1">Multi-pass membrane protein</topology>
    </subcellularLocation>
</comment>
<keyword evidence="9" id="KW-1185">Reference proteome</keyword>
<organism evidence="8 9">
    <name type="scientific">Allomeiothermus silvanus (strain ATCC 700542 / DSM 9946 / NBRC 106475 / NCIMB 13440 / VI-R2)</name>
    <name type="common">Thermus silvanus</name>
    <dbReference type="NCBI Taxonomy" id="526227"/>
    <lineage>
        <taxon>Bacteria</taxon>
        <taxon>Thermotogati</taxon>
        <taxon>Deinococcota</taxon>
        <taxon>Deinococci</taxon>
        <taxon>Thermales</taxon>
        <taxon>Thermaceae</taxon>
        <taxon>Allomeiothermus</taxon>
    </lineage>
</organism>
<evidence type="ECO:0000313" key="9">
    <source>
        <dbReference type="Proteomes" id="UP000001916"/>
    </source>
</evidence>
<evidence type="ECO:0000256" key="6">
    <source>
        <dbReference type="SAM" id="Phobius"/>
    </source>
</evidence>
<feature type="transmembrane region" description="Helical" evidence="6">
    <location>
        <begin position="86"/>
        <end position="112"/>
    </location>
</feature>
<protein>
    <submittedName>
        <fullName evidence="8">Major facilitator superfamily MFS_1</fullName>
    </submittedName>
</protein>
<dbReference type="Gene3D" id="1.20.1250.20">
    <property type="entry name" value="MFS general substrate transporter like domains"/>
    <property type="match status" value="2"/>
</dbReference>
<dbReference type="Pfam" id="PF07690">
    <property type="entry name" value="MFS_1"/>
    <property type="match status" value="1"/>
</dbReference>
<evidence type="ECO:0000256" key="3">
    <source>
        <dbReference type="ARBA" id="ARBA00022692"/>
    </source>
</evidence>
<dbReference type="SUPFAM" id="SSF103473">
    <property type="entry name" value="MFS general substrate transporter"/>
    <property type="match status" value="1"/>
</dbReference>
<feature type="transmembrane region" description="Helical" evidence="6">
    <location>
        <begin position="171"/>
        <end position="191"/>
    </location>
</feature>
<dbReference type="STRING" id="526227.Mesil_2770"/>
<keyword evidence="3 6" id="KW-0812">Transmembrane</keyword>
<dbReference type="KEGG" id="msv:Mesil_2770"/>
<dbReference type="InterPro" id="IPR036259">
    <property type="entry name" value="MFS_trans_sf"/>
</dbReference>
<dbReference type="InterPro" id="IPR020846">
    <property type="entry name" value="MFS_dom"/>
</dbReference>
<feature type="domain" description="Major facilitator superfamily (MFS) profile" evidence="7">
    <location>
        <begin position="205"/>
        <end position="388"/>
    </location>
</feature>
<dbReference type="Proteomes" id="UP000001916">
    <property type="component" value="Chromosome"/>
</dbReference>
<keyword evidence="4 6" id="KW-1133">Transmembrane helix</keyword>
<dbReference type="GO" id="GO:0022857">
    <property type="term" value="F:transmembrane transporter activity"/>
    <property type="evidence" value="ECO:0007669"/>
    <property type="project" value="InterPro"/>
</dbReference>
<feature type="transmembrane region" description="Helical" evidence="6">
    <location>
        <begin position="211"/>
        <end position="233"/>
    </location>
</feature>
<feature type="transmembrane region" description="Helical" evidence="6">
    <location>
        <begin position="333"/>
        <end position="356"/>
    </location>
</feature>
<feature type="transmembrane region" description="Helical" evidence="6">
    <location>
        <begin position="42"/>
        <end position="65"/>
    </location>
</feature>
<dbReference type="GO" id="GO:0005886">
    <property type="term" value="C:plasma membrane"/>
    <property type="evidence" value="ECO:0007669"/>
    <property type="project" value="UniProtKB-SubCell"/>
</dbReference>
<dbReference type="PANTHER" id="PTHR42688:SF1">
    <property type="entry name" value="BLR5212 PROTEIN"/>
    <property type="match status" value="1"/>
</dbReference>
<proteinExistence type="predicted"/>
<dbReference type="EMBL" id="CP002042">
    <property type="protein sequence ID" value="ADH64615.1"/>
    <property type="molecule type" value="Genomic_DNA"/>
</dbReference>
<dbReference type="AlphaFoldDB" id="D7BCB8"/>
<dbReference type="PANTHER" id="PTHR42688">
    <property type="entry name" value="CONSERVED PROTEIN"/>
    <property type="match status" value="1"/>
</dbReference>
<feature type="transmembrane region" description="Helical" evidence="6">
    <location>
        <begin position="12"/>
        <end position="30"/>
    </location>
</feature>
<dbReference type="eggNOG" id="COG2211">
    <property type="taxonomic scope" value="Bacteria"/>
</dbReference>
<reference evidence="8 9" key="1">
    <citation type="journal article" date="2010" name="Stand. Genomic Sci.">
        <title>Complete genome sequence of Meiothermus silvanus type strain (VI-R2).</title>
        <authorList>
            <person name="Sikorski J."/>
            <person name="Tindall B.J."/>
            <person name="Lowry S."/>
            <person name="Lucas S."/>
            <person name="Nolan M."/>
            <person name="Copeland A."/>
            <person name="Glavina Del Rio T."/>
            <person name="Tice H."/>
            <person name="Cheng J.F."/>
            <person name="Han C."/>
            <person name="Pitluck S."/>
            <person name="Liolios K."/>
            <person name="Ivanova N."/>
            <person name="Mavromatis K."/>
            <person name="Mikhailova N."/>
            <person name="Pati A."/>
            <person name="Goodwin L."/>
            <person name="Chen A."/>
            <person name="Palaniappan K."/>
            <person name="Land M."/>
            <person name="Hauser L."/>
            <person name="Chang Y.J."/>
            <person name="Jeffries C.D."/>
            <person name="Rohde M."/>
            <person name="Goker M."/>
            <person name="Woyke T."/>
            <person name="Bristow J."/>
            <person name="Eisen J.A."/>
            <person name="Markowitz V."/>
            <person name="Hugenholtz P."/>
            <person name="Kyrpides N.C."/>
            <person name="Klenk H.P."/>
            <person name="Lapidus A."/>
        </authorList>
    </citation>
    <scope>NUCLEOTIDE SEQUENCE [LARGE SCALE GENOMIC DNA]</scope>
    <source>
        <strain evidence="9">ATCC 700542 / DSM 9946 / VI-R2</strain>
    </source>
</reference>
<sequence>MVPSESQARRLALRFVIGIGLVSLFADFTYEGGRSISGPFLAVLGASPLLVGAVAGVGEFLGYLVRLFSGRLADRTGKHWVLMYAGYALNLLSVPALALAGGAWGASALIFLERLGKGLRTPARDALLSRAGKEVGHGRVFGLHELLDQLGAFLGPLGVAWLVAQGGYRLGFAWLLIPALLALAFLLRARGLEQAEAVHVGGNWERFPTAYYAYLTFATLGVAGFAHFQLIAYHLEVTHQVPAPTIPLLFAFAMGADALVAYAVGHLYDRYGLRMLLALPLLSLPSTPLFFLGQGLEVLALAAILWGGAMGLQESLMRSAVATLTPEAQRGTAYGLFDTAYGAAWMLGSLAMGFFYGIAPGYLVGFAVLLQLASVAFLLRFHTVLGES</sequence>
<feature type="transmembrane region" description="Helical" evidence="6">
    <location>
        <begin position="245"/>
        <end position="268"/>
    </location>
</feature>
<keyword evidence="5 6" id="KW-0472">Membrane</keyword>
<evidence type="ECO:0000256" key="5">
    <source>
        <dbReference type="ARBA" id="ARBA00023136"/>
    </source>
</evidence>
<dbReference type="PROSITE" id="PS50850">
    <property type="entry name" value="MFS"/>
    <property type="match status" value="1"/>
</dbReference>
<dbReference type="HOGENOM" id="CLU_040020_2_0_0"/>
<feature type="transmembrane region" description="Helical" evidence="6">
    <location>
        <begin position="146"/>
        <end position="164"/>
    </location>
</feature>
<feature type="transmembrane region" description="Helical" evidence="6">
    <location>
        <begin position="362"/>
        <end position="381"/>
    </location>
</feature>
<dbReference type="OrthoDB" id="9803985at2"/>
<dbReference type="InterPro" id="IPR011701">
    <property type="entry name" value="MFS"/>
</dbReference>
<dbReference type="InterPro" id="IPR052425">
    <property type="entry name" value="Uncharacterized_MFS-type"/>
</dbReference>
<dbReference type="CDD" id="cd17370">
    <property type="entry name" value="MFS_MJ1317_like"/>
    <property type="match status" value="1"/>
</dbReference>
<keyword evidence="2" id="KW-1003">Cell membrane</keyword>
<evidence type="ECO:0000256" key="2">
    <source>
        <dbReference type="ARBA" id="ARBA00022475"/>
    </source>
</evidence>